<dbReference type="AlphaFoldDB" id="A0A931NIT5"/>
<evidence type="ECO:0000259" key="7">
    <source>
        <dbReference type="Pfam" id="PF00291"/>
    </source>
</evidence>
<organism evidence="8 9">
    <name type="scientific">Inhella proteolytica</name>
    <dbReference type="NCBI Taxonomy" id="2795029"/>
    <lineage>
        <taxon>Bacteria</taxon>
        <taxon>Pseudomonadati</taxon>
        <taxon>Pseudomonadota</taxon>
        <taxon>Betaproteobacteria</taxon>
        <taxon>Burkholderiales</taxon>
        <taxon>Sphaerotilaceae</taxon>
        <taxon>Inhella</taxon>
    </lineage>
</organism>
<dbReference type="Gene3D" id="3.40.50.1100">
    <property type="match status" value="2"/>
</dbReference>
<comment type="caution">
    <text evidence="8">The sequence shown here is derived from an EMBL/GenBank/DDBJ whole genome shotgun (WGS) entry which is preliminary data.</text>
</comment>
<name>A0A931NIT5_9BURK</name>
<dbReference type="InterPro" id="IPR004450">
    <property type="entry name" value="Thr_synthase-like"/>
</dbReference>
<comment type="similarity">
    <text evidence="2">Belongs to the threonine synthase family.</text>
</comment>
<dbReference type="GO" id="GO:0009088">
    <property type="term" value="P:threonine biosynthetic process"/>
    <property type="evidence" value="ECO:0007669"/>
    <property type="project" value="UniProtKB-UniRule"/>
</dbReference>
<dbReference type="PANTHER" id="PTHR48078:SF6">
    <property type="entry name" value="L-THREONINE DEHYDRATASE CATABOLIC TDCB"/>
    <property type="match status" value="1"/>
</dbReference>
<dbReference type="GO" id="GO:0009097">
    <property type="term" value="P:isoleucine biosynthetic process"/>
    <property type="evidence" value="ECO:0007669"/>
    <property type="project" value="TreeGrafter"/>
</dbReference>
<keyword evidence="4 8" id="KW-0456">Lyase</keyword>
<dbReference type="EC" id="4.2.3.1" evidence="5"/>
<keyword evidence="9" id="KW-1185">Reference proteome</keyword>
<evidence type="ECO:0000256" key="6">
    <source>
        <dbReference type="PIRSR" id="PIRSR604450-51"/>
    </source>
</evidence>
<dbReference type="GO" id="GO:0006565">
    <property type="term" value="P:L-serine catabolic process"/>
    <property type="evidence" value="ECO:0007669"/>
    <property type="project" value="TreeGrafter"/>
</dbReference>
<evidence type="ECO:0000256" key="3">
    <source>
        <dbReference type="ARBA" id="ARBA00022898"/>
    </source>
</evidence>
<dbReference type="InterPro" id="IPR036052">
    <property type="entry name" value="TrpB-like_PALP_sf"/>
</dbReference>
<gene>
    <name evidence="8" type="primary">thrC</name>
    <name evidence="8" type="ORF">I7X39_13555</name>
</gene>
<dbReference type="GO" id="GO:0004795">
    <property type="term" value="F:threonine synthase activity"/>
    <property type="evidence" value="ECO:0007669"/>
    <property type="project" value="UniProtKB-UniRule"/>
</dbReference>
<reference evidence="8" key="1">
    <citation type="submission" date="2020-12" db="EMBL/GenBank/DDBJ databases">
        <title>The genome sequence of Inhella sp. 1Y17.</title>
        <authorList>
            <person name="Liu Y."/>
        </authorList>
    </citation>
    <scope>NUCLEOTIDE SEQUENCE</scope>
    <source>
        <strain evidence="8">1Y17</strain>
    </source>
</reference>
<dbReference type="EMBL" id="JAEDAK010000009">
    <property type="protein sequence ID" value="MBH9577925.1"/>
    <property type="molecule type" value="Genomic_DNA"/>
</dbReference>
<evidence type="ECO:0000256" key="2">
    <source>
        <dbReference type="ARBA" id="ARBA00005517"/>
    </source>
</evidence>
<sequence length="423" mass="44252">MADACKYSLHCLQCQRRYSADAVSYFCPHCELDGALDLEYDYRGQRAAFVAALGPGSPFDMWRYHPLLPVSGDGVPALHTGGSPLYEAAAAGGGRVFIKDDSRNPSGSLKDRASALAVTLAQQRGASVIAAASTGNAAAALACMSAASELRCVIFAPANAAREKLAQIRAYGAEVTEVQGAYDEAFAACHHACLQHGWYNRSTGLNAYMTEGKKTVAFEIYEQLGRRVPDRVYVPVGNGCIVGAVYKGFRELVDMGLEARVPQIIGVQATGSDYLWRAWQAGNGPHAAQALAPRTAASSISVALPRDRIKALRAVQASGGEFLRVSDAAIYESVIGLARRCGVFAEPGAATAYAGALVHGAFTAPLTSVVLVTGSGLKDVSGLLSSGLLSRPAHAAALETLTDGVRACLRAAAWGPPPPLARA</sequence>
<dbReference type="InterPro" id="IPR050147">
    <property type="entry name" value="Ser/Thr_Dehydratase"/>
</dbReference>
<comment type="cofactor">
    <cofactor evidence="1 6">
        <name>pyridoxal 5'-phosphate</name>
        <dbReference type="ChEBI" id="CHEBI:597326"/>
    </cofactor>
</comment>
<evidence type="ECO:0000256" key="5">
    <source>
        <dbReference type="NCBIfam" id="TIGR00260"/>
    </source>
</evidence>
<dbReference type="InterPro" id="IPR001926">
    <property type="entry name" value="TrpB-like_PALP"/>
</dbReference>
<dbReference type="RefSeq" id="WP_198111700.1">
    <property type="nucleotide sequence ID" value="NZ_JAEDAK010000009.1"/>
</dbReference>
<dbReference type="PANTHER" id="PTHR48078">
    <property type="entry name" value="THREONINE DEHYDRATASE, MITOCHONDRIAL-RELATED"/>
    <property type="match status" value="1"/>
</dbReference>
<feature type="domain" description="Tryptophan synthase beta chain-like PALP" evidence="7">
    <location>
        <begin position="78"/>
        <end position="374"/>
    </location>
</feature>
<feature type="modified residue" description="N6-(pyridoxal phosphate)lysine" evidence="6">
    <location>
        <position position="110"/>
    </location>
</feature>
<keyword evidence="3 6" id="KW-0663">Pyridoxal phosphate</keyword>
<protein>
    <recommendedName>
        <fullName evidence="5">Threonine synthase</fullName>
        <ecNumber evidence="5">4.2.3.1</ecNumber>
    </recommendedName>
</protein>
<dbReference type="SUPFAM" id="SSF53686">
    <property type="entry name" value="Tryptophan synthase beta subunit-like PLP-dependent enzymes"/>
    <property type="match status" value="1"/>
</dbReference>
<dbReference type="Pfam" id="PF00291">
    <property type="entry name" value="PALP"/>
    <property type="match status" value="1"/>
</dbReference>
<dbReference type="NCBIfam" id="TIGR00260">
    <property type="entry name" value="thrC"/>
    <property type="match status" value="1"/>
</dbReference>
<evidence type="ECO:0000313" key="9">
    <source>
        <dbReference type="Proteomes" id="UP000613266"/>
    </source>
</evidence>
<evidence type="ECO:0000256" key="1">
    <source>
        <dbReference type="ARBA" id="ARBA00001933"/>
    </source>
</evidence>
<accession>A0A931NIT5</accession>
<dbReference type="GO" id="GO:0006567">
    <property type="term" value="P:L-threonine catabolic process"/>
    <property type="evidence" value="ECO:0007669"/>
    <property type="project" value="TreeGrafter"/>
</dbReference>
<proteinExistence type="inferred from homology"/>
<dbReference type="Proteomes" id="UP000613266">
    <property type="component" value="Unassembled WGS sequence"/>
</dbReference>
<evidence type="ECO:0000313" key="8">
    <source>
        <dbReference type="EMBL" id="MBH9577925.1"/>
    </source>
</evidence>
<dbReference type="GO" id="GO:0004794">
    <property type="term" value="F:threonine deaminase activity"/>
    <property type="evidence" value="ECO:0007669"/>
    <property type="project" value="TreeGrafter"/>
</dbReference>
<evidence type="ECO:0000256" key="4">
    <source>
        <dbReference type="ARBA" id="ARBA00023239"/>
    </source>
</evidence>
<dbReference type="GO" id="GO:0003941">
    <property type="term" value="F:L-serine ammonia-lyase activity"/>
    <property type="evidence" value="ECO:0007669"/>
    <property type="project" value="TreeGrafter"/>
</dbReference>